<evidence type="ECO:0000259" key="1">
    <source>
        <dbReference type="Pfam" id="PF22740"/>
    </source>
</evidence>
<dbReference type="InterPro" id="IPR053931">
    <property type="entry name" value="RapZ_C"/>
</dbReference>
<name>X0TVE7_9ZZZZ</name>
<accession>X0TVE7</accession>
<gene>
    <name evidence="2" type="ORF">S01H1_13948</name>
</gene>
<dbReference type="PANTHER" id="PTHR30448:SF0">
    <property type="entry name" value="RNASE ADAPTER PROTEIN RAPZ"/>
    <property type="match status" value="1"/>
</dbReference>
<feature type="domain" description="RapZ C-terminal" evidence="1">
    <location>
        <begin position="7"/>
        <end position="126"/>
    </location>
</feature>
<dbReference type="Pfam" id="PF22740">
    <property type="entry name" value="PapZ_C"/>
    <property type="match status" value="1"/>
</dbReference>
<protein>
    <recommendedName>
        <fullName evidence="1">RapZ C-terminal domain-containing protein</fullName>
    </recommendedName>
</protein>
<sequence length="128" mass="13972">GGARPTVVNMISFGFRYGAPSSAELLFDVRFLPNPHFEPSLRPRTGEDRAVSEYVLGNECAAALMDRLRELLTFLLPLYDGEGKPYLTVGIGCTGGRHRSVAILNALAAELRATGRDVNATHRDVEKI</sequence>
<dbReference type="PANTHER" id="PTHR30448">
    <property type="entry name" value="RNASE ADAPTER PROTEIN RAPZ"/>
    <property type="match status" value="1"/>
</dbReference>
<feature type="non-terminal residue" evidence="2">
    <location>
        <position position="1"/>
    </location>
</feature>
<dbReference type="AlphaFoldDB" id="X0TVE7"/>
<dbReference type="InterPro" id="IPR005337">
    <property type="entry name" value="RapZ-like"/>
</dbReference>
<organism evidence="2">
    <name type="scientific">marine sediment metagenome</name>
    <dbReference type="NCBI Taxonomy" id="412755"/>
    <lineage>
        <taxon>unclassified sequences</taxon>
        <taxon>metagenomes</taxon>
        <taxon>ecological metagenomes</taxon>
    </lineage>
</organism>
<comment type="caution">
    <text evidence="2">The sequence shown here is derived from an EMBL/GenBank/DDBJ whole genome shotgun (WGS) entry which is preliminary data.</text>
</comment>
<proteinExistence type="predicted"/>
<dbReference type="EMBL" id="BARS01007224">
    <property type="protein sequence ID" value="GAF80090.1"/>
    <property type="molecule type" value="Genomic_DNA"/>
</dbReference>
<evidence type="ECO:0000313" key="2">
    <source>
        <dbReference type="EMBL" id="GAF80090.1"/>
    </source>
</evidence>
<dbReference type="GO" id="GO:0005524">
    <property type="term" value="F:ATP binding"/>
    <property type="evidence" value="ECO:0007669"/>
    <property type="project" value="InterPro"/>
</dbReference>
<reference evidence="2" key="1">
    <citation type="journal article" date="2014" name="Front. Microbiol.">
        <title>High frequency of phylogenetically diverse reductive dehalogenase-homologous genes in deep subseafloor sedimentary metagenomes.</title>
        <authorList>
            <person name="Kawai M."/>
            <person name="Futagami T."/>
            <person name="Toyoda A."/>
            <person name="Takaki Y."/>
            <person name="Nishi S."/>
            <person name="Hori S."/>
            <person name="Arai W."/>
            <person name="Tsubouchi T."/>
            <person name="Morono Y."/>
            <person name="Uchiyama I."/>
            <person name="Ito T."/>
            <person name="Fujiyama A."/>
            <person name="Inagaki F."/>
            <person name="Takami H."/>
        </authorList>
    </citation>
    <scope>NUCLEOTIDE SEQUENCE</scope>
    <source>
        <strain evidence="2">Expedition CK06-06</strain>
    </source>
</reference>